<dbReference type="Gene3D" id="1.10.630.10">
    <property type="entry name" value="Cytochrome P450"/>
    <property type="match status" value="1"/>
</dbReference>
<keyword evidence="1" id="KW-1133">Transmembrane helix</keyword>
<evidence type="ECO:0008006" key="4">
    <source>
        <dbReference type="Google" id="ProtNLM"/>
    </source>
</evidence>
<dbReference type="GO" id="GO:0016705">
    <property type="term" value="F:oxidoreductase activity, acting on paired donors, with incorporation or reduction of molecular oxygen"/>
    <property type="evidence" value="ECO:0007669"/>
    <property type="project" value="InterPro"/>
</dbReference>
<evidence type="ECO:0000256" key="1">
    <source>
        <dbReference type="SAM" id="Phobius"/>
    </source>
</evidence>
<feature type="transmembrane region" description="Helical" evidence="1">
    <location>
        <begin position="6"/>
        <end position="26"/>
    </location>
</feature>
<keyword evidence="1" id="KW-0472">Membrane</keyword>
<dbReference type="GO" id="GO:0005506">
    <property type="term" value="F:iron ion binding"/>
    <property type="evidence" value="ECO:0007669"/>
    <property type="project" value="InterPro"/>
</dbReference>
<keyword evidence="1" id="KW-0812">Transmembrane</keyword>
<sequence>MSLSDFWTWFPLSLSVLAVLLIERLLARRGSINLPPGPFPLPIIGNVLDAPRKDFGSECSALVKKYGVS</sequence>
<dbReference type="GO" id="GO:0004497">
    <property type="term" value="F:monooxygenase activity"/>
    <property type="evidence" value="ECO:0007669"/>
    <property type="project" value="InterPro"/>
</dbReference>
<dbReference type="GO" id="GO:0020037">
    <property type="term" value="F:heme binding"/>
    <property type="evidence" value="ECO:0007669"/>
    <property type="project" value="InterPro"/>
</dbReference>
<proteinExistence type="predicted"/>
<dbReference type="EMBL" id="ML145098">
    <property type="protein sequence ID" value="TBU61426.1"/>
    <property type="molecule type" value="Genomic_DNA"/>
</dbReference>
<keyword evidence="3" id="KW-1185">Reference proteome</keyword>
<organism evidence="2 3">
    <name type="scientific">Dichomitus squalens</name>
    <dbReference type="NCBI Taxonomy" id="114155"/>
    <lineage>
        <taxon>Eukaryota</taxon>
        <taxon>Fungi</taxon>
        <taxon>Dikarya</taxon>
        <taxon>Basidiomycota</taxon>
        <taxon>Agaricomycotina</taxon>
        <taxon>Agaricomycetes</taxon>
        <taxon>Polyporales</taxon>
        <taxon>Polyporaceae</taxon>
        <taxon>Dichomitus</taxon>
    </lineage>
</organism>
<gene>
    <name evidence="2" type="ORF">BD310DRAFT_920740</name>
</gene>
<evidence type="ECO:0000313" key="3">
    <source>
        <dbReference type="Proteomes" id="UP000292082"/>
    </source>
</evidence>
<dbReference type="Proteomes" id="UP000292082">
    <property type="component" value="Unassembled WGS sequence"/>
</dbReference>
<accession>A0A4Q9Q3G4</accession>
<dbReference type="SUPFAM" id="SSF48264">
    <property type="entry name" value="Cytochrome P450"/>
    <property type="match status" value="1"/>
</dbReference>
<name>A0A4Q9Q3G4_9APHY</name>
<protein>
    <recommendedName>
        <fullName evidence="4">Cytochrome P450</fullName>
    </recommendedName>
</protein>
<dbReference type="InterPro" id="IPR036396">
    <property type="entry name" value="Cyt_P450_sf"/>
</dbReference>
<evidence type="ECO:0000313" key="2">
    <source>
        <dbReference type="EMBL" id="TBU61426.1"/>
    </source>
</evidence>
<reference evidence="2 3" key="1">
    <citation type="submission" date="2019-01" db="EMBL/GenBank/DDBJ databases">
        <title>Draft genome sequences of three monokaryotic isolates of the white-rot basidiomycete fungus Dichomitus squalens.</title>
        <authorList>
            <consortium name="DOE Joint Genome Institute"/>
            <person name="Lopez S.C."/>
            <person name="Andreopoulos B."/>
            <person name="Pangilinan J."/>
            <person name="Lipzen A."/>
            <person name="Riley R."/>
            <person name="Ahrendt S."/>
            <person name="Ng V."/>
            <person name="Barry K."/>
            <person name="Daum C."/>
            <person name="Grigoriev I.V."/>
            <person name="Hilden K.S."/>
            <person name="Makela M.R."/>
            <person name="de Vries R.P."/>
        </authorList>
    </citation>
    <scope>NUCLEOTIDE SEQUENCE [LARGE SCALE GENOMIC DNA]</scope>
    <source>
        <strain evidence="2 3">CBS 464.89</strain>
    </source>
</reference>
<dbReference type="AlphaFoldDB" id="A0A4Q9Q3G4"/>